<dbReference type="PANTHER" id="PTHR23502">
    <property type="entry name" value="MAJOR FACILITATOR SUPERFAMILY"/>
    <property type="match status" value="1"/>
</dbReference>
<dbReference type="Pfam" id="PF07690">
    <property type="entry name" value="MFS_1"/>
    <property type="match status" value="1"/>
</dbReference>
<feature type="transmembrane region" description="Helical" evidence="8">
    <location>
        <begin position="139"/>
        <end position="158"/>
    </location>
</feature>
<evidence type="ECO:0000256" key="5">
    <source>
        <dbReference type="ARBA" id="ARBA00022692"/>
    </source>
</evidence>
<comment type="similarity">
    <text evidence="2">Belongs to the major facilitator superfamily. Bcr/CmlA family.</text>
</comment>
<feature type="transmembrane region" description="Helical" evidence="8">
    <location>
        <begin position="312"/>
        <end position="334"/>
    </location>
</feature>
<feature type="transmembrane region" description="Helical" evidence="8">
    <location>
        <begin position="106"/>
        <end position="127"/>
    </location>
</feature>
<protein>
    <submittedName>
        <fullName evidence="10">Multidrug effflux MFS transporter</fullName>
    </submittedName>
</protein>
<keyword evidence="6 8" id="KW-1133">Transmembrane helix</keyword>
<evidence type="ECO:0000259" key="9">
    <source>
        <dbReference type="PROSITE" id="PS50850"/>
    </source>
</evidence>
<feature type="transmembrane region" description="Helical" evidence="8">
    <location>
        <begin position="373"/>
        <end position="394"/>
    </location>
</feature>
<dbReference type="InterPro" id="IPR020846">
    <property type="entry name" value="MFS_dom"/>
</dbReference>
<feature type="transmembrane region" description="Helical" evidence="8">
    <location>
        <begin position="170"/>
        <end position="189"/>
    </location>
</feature>
<dbReference type="Proteomes" id="UP000557899">
    <property type="component" value="Unassembled WGS sequence"/>
</dbReference>
<keyword evidence="3" id="KW-0813">Transport</keyword>
<keyword evidence="4" id="KW-1003">Cell membrane</keyword>
<keyword evidence="5 8" id="KW-0812">Transmembrane</keyword>
<feature type="transmembrane region" description="Helical" evidence="8">
    <location>
        <begin position="221"/>
        <end position="242"/>
    </location>
</feature>
<dbReference type="CDD" id="cd17320">
    <property type="entry name" value="MFS_MdfA_MDR_like"/>
    <property type="match status" value="1"/>
</dbReference>
<reference evidence="10 11" key="1">
    <citation type="journal article" date="2020" name="Biotechnol. Biofuels">
        <title>New insights from the biogas microbiome by comprehensive genome-resolved metagenomics of nearly 1600 species originating from multiple anaerobic digesters.</title>
        <authorList>
            <person name="Campanaro S."/>
            <person name="Treu L."/>
            <person name="Rodriguez-R L.M."/>
            <person name="Kovalovszki A."/>
            <person name="Ziels R.M."/>
            <person name="Maus I."/>
            <person name="Zhu X."/>
            <person name="Kougias P.G."/>
            <person name="Basile A."/>
            <person name="Luo G."/>
            <person name="Schluter A."/>
            <person name="Konstantinidis K.T."/>
            <person name="Angelidaki I."/>
        </authorList>
    </citation>
    <scope>NUCLEOTIDE SEQUENCE [LARGE SCALE GENOMIC DNA]</scope>
    <source>
        <strain evidence="10">AS15tlH2ME_198</strain>
    </source>
</reference>
<dbReference type="GO" id="GO:0005886">
    <property type="term" value="C:plasma membrane"/>
    <property type="evidence" value="ECO:0007669"/>
    <property type="project" value="UniProtKB-SubCell"/>
</dbReference>
<evidence type="ECO:0000256" key="6">
    <source>
        <dbReference type="ARBA" id="ARBA00022989"/>
    </source>
</evidence>
<evidence type="ECO:0000313" key="10">
    <source>
        <dbReference type="EMBL" id="NLA56118.1"/>
    </source>
</evidence>
<comment type="subcellular location">
    <subcellularLocation>
        <location evidence="1">Cell membrane</location>
        <topology evidence="1">Multi-pass membrane protein</topology>
    </subcellularLocation>
</comment>
<dbReference type="InterPro" id="IPR011701">
    <property type="entry name" value="MFS"/>
</dbReference>
<evidence type="ECO:0000256" key="8">
    <source>
        <dbReference type="SAM" id="Phobius"/>
    </source>
</evidence>
<dbReference type="InterPro" id="IPR036259">
    <property type="entry name" value="MFS_trans_sf"/>
</dbReference>
<dbReference type="PRINTS" id="PR01035">
    <property type="entry name" value="TCRTETA"/>
</dbReference>
<dbReference type="Gene3D" id="1.20.1720.10">
    <property type="entry name" value="Multidrug resistance protein D"/>
    <property type="match status" value="1"/>
</dbReference>
<dbReference type="AlphaFoldDB" id="A0A7X6SVF3"/>
<feature type="transmembrane region" description="Helical" evidence="8">
    <location>
        <begin position="346"/>
        <end position="367"/>
    </location>
</feature>
<dbReference type="GO" id="GO:0042910">
    <property type="term" value="F:xenobiotic transmembrane transporter activity"/>
    <property type="evidence" value="ECO:0007669"/>
    <property type="project" value="InterPro"/>
</dbReference>
<feature type="transmembrane region" description="Helical" evidence="8">
    <location>
        <begin position="254"/>
        <end position="273"/>
    </location>
</feature>
<keyword evidence="7 8" id="KW-0472">Membrane</keyword>
<dbReference type="NCBIfam" id="TIGR00710">
    <property type="entry name" value="efflux_Bcr_CflA"/>
    <property type="match status" value="1"/>
</dbReference>
<dbReference type="InterPro" id="IPR004812">
    <property type="entry name" value="Efflux_drug-R_Bcr/CmlA"/>
</dbReference>
<evidence type="ECO:0000256" key="2">
    <source>
        <dbReference type="ARBA" id="ARBA00006236"/>
    </source>
</evidence>
<dbReference type="EMBL" id="JAAZHI010000151">
    <property type="protein sequence ID" value="NLA56118.1"/>
    <property type="molecule type" value="Genomic_DNA"/>
</dbReference>
<evidence type="ECO:0000313" key="11">
    <source>
        <dbReference type="Proteomes" id="UP000557899"/>
    </source>
</evidence>
<proteinExistence type="inferred from homology"/>
<evidence type="ECO:0000256" key="3">
    <source>
        <dbReference type="ARBA" id="ARBA00022448"/>
    </source>
</evidence>
<evidence type="ECO:0000256" key="1">
    <source>
        <dbReference type="ARBA" id="ARBA00004651"/>
    </source>
</evidence>
<accession>A0A7X6SVF3</accession>
<feature type="transmembrane region" description="Helical" evidence="8">
    <location>
        <begin position="51"/>
        <end position="69"/>
    </location>
</feature>
<feature type="domain" description="Major facilitator superfamily (MFS) profile" evidence="9">
    <location>
        <begin position="15"/>
        <end position="398"/>
    </location>
</feature>
<dbReference type="SUPFAM" id="SSF103473">
    <property type="entry name" value="MFS general substrate transporter"/>
    <property type="match status" value="1"/>
</dbReference>
<organism evidence="10 11">
    <name type="scientific">Corynebacterium humireducens</name>
    <dbReference type="NCBI Taxonomy" id="1223514"/>
    <lineage>
        <taxon>Bacteria</taxon>
        <taxon>Bacillati</taxon>
        <taxon>Actinomycetota</taxon>
        <taxon>Actinomycetes</taxon>
        <taxon>Mycobacteriales</taxon>
        <taxon>Corynebacteriaceae</taxon>
        <taxon>Corynebacterium</taxon>
    </lineage>
</organism>
<feature type="transmembrane region" description="Helical" evidence="8">
    <location>
        <begin position="81"/>
        <end position="100"/>
    </location>
</feature>
<comment type="caution">
    <text evidence="10">The sequence shown here is derived from an EMBL/GenBank/DDBJ whole genome shotgun (WGS) entry which is preliminary data.</text>
</comment>
<dbReference type="PANTHER" id="PTHR23502:SF132">
    <property type="entry name" value="POLYAMINE TRANSPORTER 2-RELATED"/>
    <property type="match status" value="1"/>
</dbReference>
<dbReference type="GO" id="GO:1990961">
    <property type="term" value="P:xenobiotic detoxification by transmembrane export across the plasma membrane"/>
    <property type="evidence" value="ECO:0007669"/>
    <property type="project" value="InterPro"/>
</dbReference>
<name>A0A7X6SVF3_9CORY</name>
<feature type="transmembrane region" description="Helical" evidence="8">
    <location>
        <begin position="285"/>
        <end position="306"/>
    </location>
</feature>
<evidence type="ECO:0000256" key="7">
    <source>
        <dbReference type="ARBA" id="ARBA00023136"/>
    </source>
</evidence>
<gene>
    <name evidence="10" type="ORF">GX859_07460</name>
</gene>
<sequence length="404" mass="41723">MDRQPRAPQQLTVPLLMALALLSASAPFSVDMYLPAFPAIVEDLQTTQSMVQLTLSGFLAGLALGQLLIGPLSDALGRHRLMLLGTAVACVAAVLAALAPTIGMLIAARLVQGLGSGAAIVLSRAVIPDLATGDRAARAFALLMTIQGVAPVLAPVVGGLLADPLGWRGLFWILAGLAAVQLLVVVGVIRESRPPEERSPATVRGILDNYRFVLASRGYRGYLVSFTFGFTTMFCYISASPFLMQEELGMSPQVYALVFAFNGVGIIGGSMLNARLIGRFPTHRILLTGLGVQVVTAALLVPTVLFHPTAWLILPLLFLGVSQISIIMGNSTALGTGLVRARAGSASALMGFTQFGVAGLVSPLMGLGGNPGLTMAVGMVACSLVATAGALYAGRATAAPTSAS</sequence>
<evidence type="ECO:0000256" key="4">
    <source>
        <dbReference type="ARBA" id="ARBA00022475"/>
    </source>
</evidence>
<dbReference type="PROSITE" id="PS50850">
    <property type="entry name" value="MFS"/>
    <property type="match status" value="1"/>
</dbReference>
<dbReference type="InterPro" id="IPR001958">
    <property type="entry name" value="Tet-R_TetA/multi-R_MdtG-like"/>
</dbReference>